<dbReference type="PANTHER" id="PTHR43322:SF5">
    <property type="entry name" value="1-DEOXY-D-XYLULOSE-5-PHOSPHATE SYNTHASE, CHLOROPLASTIC"/>
    <property type="match status" value="1"/>
</dbReference>
<feature type="binding site" evidence="10">
    <location>
        <position position="285"/>
    </location>
    <ligand>
        <name>thiamine diphosphate</name>
        <dbReference type="ChEBI" id="CHEBI:58937"/>
    </ligand>
</feature>
<evidence type="ECO:0000256" key="3">
    <source>
        <dbReference type="ARBA" id="ARBA00011738"/>
    </source>
</evidence>
<comment type="similarity">
    <text evidence="2 10">Belongs to the transketolase family. DXPS subfamily.</text>
</comment>
<name>A0ABY5Q2V1_9ACTN</name>
<evidence type="ECO:0000256" key="9">
    <source>
        <dbReference type="ARBA" id="ARBA00023229"/>
    </source>
</evidence>
<evidence type="ECO:0000256" key="7">
    <source>
        <dbReference type="ARBA" id="ARBA00022977"/>
    </source>
</evidence>
<dbReference type="InterPro" id="IPR049557">
    <property type="entry name" value="Transketolase_CS"/>
</dbReference>
<dbReference type="GO" id="GO:0008661">
    <property type="term" value="F:1-deoxy-D-xylulose-5-phosphate synthase activity"/>
    <property type="evidence" value="ECO:0007669"/>
    <property type="project" value="UniProtKB-EC"/>
</dbReference>
<dbReference type="CDD" id="cd07033">
    <property type="entry name" value="TPP_PYR_DXS_TK_like"/>
    <property type="match status" value="1"/>
</dbReference>
<dbReference type="InterPro" id="IPR029061">
    <property type="entry name" value="THDP-binding"/>
</dbReference>
<evidence type="ECO:0000256" key="1">
    <source>
        <dbReference type="ARBA" id="ARBA00004980"/>
    </source>
</evidence>
<feature type="domain" description="Transketolase-like pyrimidine-binding" evidence="11">
    <location>
        <begin position="315"/>
        <end position="479"/>
    </location>
</feature>
<feature type="binding site" evidence="10">
    <location>
        <position position="174"/>
    </location>
    <ligand>
        <name>Mg(2+)</name>
        <dbReference type="ChEBI" id="CHEBI:18420"/>
    </ligand>
</feature>
<comment type="pathway">
    <text evidence="1 10">Metabolic intermediate biosynthesis; 1-deoxy-D-xylulose 5-phosphate biosynthesis; 1-deoxy-D-xylulose 5-phosphate from D-glyceraldehyde 3-phosphate and pyruvate: step 1/1.</text>
</comment>
<evidence type="ECO:0000256" key="4">
    <source>
        <dbReference type="ARBA" id="ARBA00022679"/>
    </source>
</evidence>
<dbReference type="CDD" id="cd02007">
    <property type="entry name" value="TPP_DXS"/>
    <property type="match status" value="1"/>
</dbReference>
<keyword evidence="7 10" id="KW-0784">Thiamine biosynthesis</keyword>
<dbReference type="Pfam" id="PF02779">
    <property type="entry name" value="Transket_pyr"/>
    <property type="match status" value="1"/>
</dbReference>
<feature type="binding site" evidence="10">
    <location>
        <position position="366"/>
    </location>
    <ligand>
        <name>thiamine diphosphate</name>
        <dbReference type="ChEBI" id="CHEBI:58937"/>
    </ligand>
</feature>
<dbReference type="NCBIfam" id="TIGR00204">
    <property type="entry name" value="dxs"/>
    <property type="match status" value="1"/>
</dbReference>
<feature type="binding site" evidence="10">
    <location>
        <position position="144"/>
    </location>
    <ligand>
        <name>Mg(2+)</name>
        <dbReference type="ChEBI" id="CHEBI:18420"/>
    </ligand>
</feature>
<comment type="catalytic activity">
    <reaction evidence="10">
        <text>D-glyceraldehyde 3-phosphate + pyruvate + H(+) = 1-deoxy-D-xylulose 5-phosphate + CO2</text>
        <dbReference type="Rhea" id="RHEA:12605"/>
        <dbReference type="ChEBI" id="CHEBI:15361"/>
        <dbReference type="ChEBI" id="CHEBI:15378"/>
        <dbReference type="ChEBI" id="CHEBI:16526"/>
        <dbReference type="ChEBI" id="CHEBI:57792"/>
        <dbReference type="ChEBI" id="CHEBI:59776"/>
        <dbReference type="EC" id="2.2.1.7"/>
    </reaction>
</comment>
<dbReference type="InterPro" id="IPR005477">
    <property type="entry name" value="Dxylulose-5-P_synthase"/>
</dbReference>
<keyword evidence="13" id="KW-1185">Reference proteome</keyword>
<dbReference type="Pfam" id="PF13292">
    <property type="entry name" value="DXP_synthase_N"/>
    <property type="match status" value="1"/>
</dbReference>
<dbReference type="EC" id="2.2.1.7" evidence="10"/>
<proteinExistence type="inferred from homology"/>
<evidence type="ECO:0000313" key="13">
    <source>
        <dbReference type="Proteomes" id="UP001057738"/>
    </source>
</evidence>
<dbReference type="PROSITE" id="PS00802">
    <property type="entry name" value="TRANSKETOLASE_2"/>
    <property type="match status" value="1"/>
</dbReference>
<evidence type="ECO:0000256" key="5">
    <source>
        <dbReference type="ARBA" id="ARBA00022723"/>
    </source>
</evidence>
<protein>
    <recommendedName>
        <fullName evidence="10">1-deoxy-D-xylulose-5-phosphate synthase</fullName>
        <ecNumber evidence="10">2.2.1.7</ecNumber>
    </recommendedName>
    <alternativeName>
        <fullName evidence="10">1-deoxyxylulose-5-phosphate synthase</fullName>
        <shortName evidence="10">DXP synthase</shortName>
        <shortName evidence="10">DXPS</shortName>
    </alternativeName>
</protein>
<evidence type="ECO:0000256" key="8">
    <source>
        <dbReference type="ARBA" id="ARBA00023052"/>
    </source>
</evidence>
<reference evidence="12" key="1">
    <citation type="submission" date="2022-08" db="EMBL/GenBank/DDBJ databases">
        <authorList>
            <person name="Tian L."/>
        </authorList>
    </citation>
    <scope>NUCLEOTIDE SEQUENCE</scope>
    <source>
        <strain evidence="12">CM253</strain>
    </source>
</reference>
<evidence type="ECO:0000313" key="12">
    <source>
        <dbReference type="EMBL" id="UUY50492.1"/>
    </source>
</evidence>
<evidence type="ECO:0000259" key="11">
    <source>
        <dbReference type="SMART" id="SM00861"/>
    </source>
</evidence>
<feature type="binding site" evidence="10">
    <location>
        <position position="72"/>
    </location>
    <ligand>
        <name>thiamine diphosphate</name>
        <dbReference type="ChEBI" id="CHEBI:58937"/>
    </ligand>
</feature>
<dbReference type="Pfam" id="PF02780">
    <property type="entry name" value="Transketolase_C"/>
    <property type="match status" value="1"/>
</dbReference>
<dbReference type="Proteomes" id="UP001057738">
    <property type="component" value="Chromosome"/>
</dbReference>
<keyword evidence="4 10" id="KW-0808">Transferase</keyword>
<dbReference type="SUPFAM" id="SSF52518">
    <property type="entry name" value="Thiamin diphosphate-binding fold (THDP-binding)"/>
    <property type="match status" value="2"/>
</dbReference>
<dbReference type="PANTHER" id="PTHR43322">
    <property type="entry name" value="1-D-DEOXYXYLULOSE 5-PHOSPHATE SYNTHASE-RELATED"/>
    <property type="match status" value="1"/>
</dbReference>
<feature type="binding site" evidence="10">
    <location>
        <begin position="145"/>
        <end position="146"/>
    </location>
    <ligand>
        <name>thiamine diphosphate</name>
        <dbReference type="ChEBI" id="CHEBI:58937"/>
    </ligand>
</feature>
<dbReference type="GeneID" id="95577107"/>
<dbReference type="InterPro" id="IPR009014">
    <property type="entry name" value="Transketo_C/PFOR_II"/>
</dbReference>
<dbReference type="SUPFAM" id="SSF52922">
    <property type="entry name" value="TK C-terminal domain-like"/>
    <property type="match status" value="1"/>
</dbReference>
<comment type="cofactor">
    <cofactor evidence="10">
        <name>thiamine diphosphate</name>
        <dbReference type="ChEBI" id="CHEBI:58937"/>
    </cofactor>
    <text evidence="10">Binds 1 thiamine pyrophosphate per subunit.</text>
</comment>
<dbReference type="EMBL" id="CP102514">
    <property type="protein sequence ID" value="UUY50492.1"/>
    <property type="molecule type" value="Genomic_DNA"/>
</dbReference>
<comment type="subunit">
    <text evidence="3 10">Homodimer.</text>
</comment>
<dbReference type="HAMAP" id="MF_00315">
    <property type="entry name" value="DXP_synth"/>
    <property type="match status" value="1"/>
</dbReference>
<keyword evidence="6 10" id="KW-0460">Magnesium</keyword>
<sequence length="638" mass="68222">MLLPRIKGPRDLDRLSQEELEQLAAEIRSFLVDAVSKTGGHLGPNLGVVELTIALHRVFDSPKDKVLFDTGHQAYVHKLLTGRQDFAGLRTRTGLSGYPSRAESEHDVIENSHASTVLGWADGLAKANEVLGREDHHVAAVIGDGALTGGMAWEALNNIAAAKDRPLVIVVNDNERSYGPTIGGLANHLATLRTTDGYERFLARGKEILERTPVVGKPLFETLHGAKKGLKDFIAPQGMFEDLGLKYIGPIDGHDIEALESALQRAKRFSGPVIVHCLTQKGRGYTPALEHEADRFHAVGVIHPDTGLPVKTAAASWTSVFADEMVKIGHEREDIVGITAAMLHPVGLNKFAEAFPDRIYDVGIAEQHGATSAAGLATGGVHPVFAVYATFLNRAFDQVLMDVALHKCGVTFVLDRAGVTGDDGASHNGMWDMSILQVVPGLRLAAPRDAEQLRSQLREAVEVKDAPTVVRFSKGVVGPAVPAVGRIGGMDVLRAPGAEVTRPDVLLVSVGALAPMCLEIADLLDKQGISTTVVDPRWVKPVDEALAPLADRHRVVVTVEDNGRAGGVGSAVSQALRDAGVDVPLRDFGIPQRFLDHASRKEVMAEIGLTAPDIARQVTGLVAKLDGRYDSEPAATVD</sequence>
<comment type="cofactor">
    <cofactor evidence="10">
        <name>Mg(2+)</name>
        <dbReference type="ChEBI" id="CHEBI:18420"/>
    </cofactor>
    <text evidence="10">Binds 1 Mg(2+) ion per subunit.</text>
</comment>
<dbReference type="SMART" id="SM00861">
    <property type="entry name" value="Transket_pyr"/>
    <property type="match status" value="1"/>
</dbReference>
<comment type="function">
    <text evidence="10">Catalyzes the acyloin condensation reaction between C atoms 2 and 3 of pyruvate and glyceraldehyde 3-phosphate to yield 1-deoxy-D-xylulose-5-phosphate (DXP).</text>
</comment>
<dbReference type="InterPro" id="IPR033248">
    <property type="entry name" value="Transketolase_C"/>
</dbReference>
<accession>A0ABY5Q2V1</accession>
<keyword evidence="9 10" id="KW-0414">Isoprene biosynthesis</keyword>
<evidence type="ECO:0000256" key="2">
    <source>
        <dbReference type="ARBA" id="ARBA00011081"/>
    </source>
</evidence>
<feature type="binding site" evidence="10">
    <location>
        <begin position="112"/>
        <end position="114"/>
    </location>
    <ligand>
        <name>thiamine diphosphate</name>
        <dbReference type="ChEBI" id="CHEBI:58937"/>
    </ligand>
</feature>
<keyword evidence="8 10" id="KW-0786">Thiamine pyrophosphate</keyword>
<dbReference type="InterPro" id="IPR020826">
    <property type="entry name" value="Transketolase_BS"/>
</dbReference>
<dbReference type="PROSITE" id="PS00801">
    <property type="entry name" value="TRANSKETOLASE_1"/>
    <property type="match status" value="1"/>
</dbReference>
<dbReference type="InterPro" id="IPR005475">
    <property type="entry name" value="Transketolase-like_Pyr-bd"/>
</dbReference>
<feature type="binding site" evidence="10">
    <location>
        <position position="174"/>
    </location>
    <ligand>
        <name>thiamine diphosphate</name>
        <dbReference type="ChEBI" id="CHEBI:58937"/>
    </ligand>
</feature>
<dbReference type="NCBIfam" id="NF003933">
    <property type="entry name" value="PRK05444.2-2"/>
    <property type="match status" value="1"/>
</dbReference>
<evidence type="ECO:0000256" key="6">
    <source>
        <dbReference type="ARBA" id="ARBA00022842"/>
    </source>
</evidence>
<dbReference type="RefSeq" id="WP_183068412.1">
    <property type="nucleotide sequence ID" value="NZ_CP102514.1"/>
</dbReference>
<dbReference type="Gene3D" id="3.40.50.920">
    <property type="match status" value="1"/>
</dbReference>
<keyword evidence="5 10" id="KW-0479">Metal-binding</keyword>
<gene>
    <name evidence="10 12" type="primary">dxs</name>
    <name evidence="12" type="ORF">NRK68_26670</name>
</gene>
<organism evidence="12 13">
    <name type="scientific">Streptomyces yangpuensis</name>
    <dbReference type="NCBI Taxonomy" id="1648182"/>
    <lineage>
        <taxon>Bacteria</taxon>
        <taxon>Bacillati</taxon>
        <taxon>Actinomycetota</taxon>
        <taxon>Actinomycetes</taxon>
        <taxon>Kitasatosporales</taxon>
        <taxon>Streptomycetaceae</taxon>
        <taxon>Streptomyces</taxon>
    </lineage>
</organism>
<evidence type="ECO:0000256" key="10">
    <source>
        <dbReference type="HAMAP-Rule" id="MF_00315"/>
    </source>
</evidence>
<dbReference type="Gene3D" id="3.40.50.970">
    <property type="match status" value="2"/>
</dbReference>